<dbReference type="RefSeq" id="XP_002768270.1">
    <property type="nucleotide sequence ID" value="XM_002768224.1"/>
</dbReference>
<dbReference type="EMBL" id="GG684604">
    <property type="protein sequence ID" value="EER00988.1"/>
    <property type="molecule type" value="Genomic_DNA"/>
</dbReference>
<feature type="coiled-coil region" evidence="1">
    <location>
        <begin position="271"/>
        <end position="305"/>
    </location>
</feature>
<dbReference type="GeneID" id="9057490"/>
<proteinExistence type="predicted"/>
<dbReference type="Proteomes" id="UP000007800">
    <property type="component" value="Unassembled WGS sequence"/>
</dbReference>
<evidence type="ECO:0000256" key="1">
    <source>
        <dbReference type="SAM" id="Coils"/>
    </source>
</evidence>
<keyword evidence="1" id="KW-0175">Coiled coil</keyword>
<name>C5LQK3_PERM5</name>
<dbReference type="AlphaFoldDB" id="C5LQK3"/>
<evidence type="ECO:0000256" key="2">
    <source>
        <dbReference type="SAM" id="MobiDB-lite"/>
    </source>
</evidence>
<reference evidence="3 4" key="1">
    <citation type="submission" date="2008-07" db="EMBL/GenBank/DDBJ databases">
        <authorList>
            <person name="El-Sayed N."/>
            <person name="Caler E."/>
            <person name="Inman J."/>
            <person name="Amedeo P."/>
            <person name="Hass B."/>
            <person name="Wortman J."/>
        </authorList>
    </citation>
    <scope>NUCLEOTIDE SEQUENCE [LARGE SCALE GENOMIC DNA]</scope>
    <source>
        <strain evidence="4">ATCC 50983 / TXsc</strain>
    </source>
</reference>
<feature type="region of interest" description="Disordered" evidence="2">
    <location>
        <begin position="349"/>
        <end position="368"/>
    </location>
</feature>
<dbReference type="Gene3D" id="1.10.287.1490">
    <property type="match status" value="1"/>
</dbReference>
<feature type="coiled-coil region" evidence="1">
    <location>
        <begin position="60"/>
        <end position="175"/>
    </location>
</feature>
<dbReference type="OrthoDB" id="438759at2759"/>
<organism evidence="4">
    <name type="scientific">Perkinsus marinus (strain ATCC 50983 / TXsc)</name>
    <dbReference type="NCBI Taxonomy" id="423536"/>
    <lineage>
        <taxon>Eukaryota</taxon>
        <taxon>Sar</taxon>
        <taxon>Alveolata</taxon>
        <taxon>Perkinsozoa</taxon>
        <taxon>Perkinsea</taxon>
        <taxon>Perkinsida</taxon>
        <taxon>Perkinsidae</taxon>
        <taxon>Perkinsus</taxon>
    </lineage>
</organism>
<sequence>MAVQTLLEVVSRRAMGTQTPTGRHSVSATCSVQTEQKLAVHAEMQVDGSTRDDLAHSAVIEELQSRSETQLSELQAKNTKLRDLQRAKSSLELKIRQLESERDQLQASRKDLSNQLKTADRKMKALGSANRDIQASMEKSTKEHISVIMAMQNEIAELEKQVKELGEKLAEKTEEHIATQRVVDMFKVEVRKWQGEARKVQQRQVQLVSCSRCITFTKLEKAYTALRKEHELEQERYAAAFKTREEMKDKFRNYVSPDREGQLLREIENLNAMHEVDQRCLRKEIAQLKQERDRMRGQHAEESHRSSKLMSDLQDSIDGVLPQKTVSSEADSWLVEQLDSAVEEGLVERGGPVSGSQAQQHSSEVSELRAETAKLKSELDFTKERCEQESENARMYTSLLEVDFLSKFCRAGWMLLRTPSWRRNGID</sequence>
<keyword evidence="4" id="KW-1185">Reference proteome</keyword>
<protein>
    <submittedName>
        <fullName evidence="3">Liver stage antigen-1, putative</fullName>
    </submittedName>
</protein>
<gene>
    <name evidence="3" type="ORF">Pmar_PMAR025712</name>
</gene>
<feature type="compositionally biased region" description="Polar residues" evidence="2">
    <location>
        <begin position="354"/>
        <end position="363"/>
    </location>
</feature>
<accession>C5LQK3</accession>
<evidence type="ECO:0000313" key="3">
    <source>
        <dbReference type="EMBL" id="EER00988.1"/>
    </source>
</evidence>
<dbReference type="InParanoid" id="C5LQK3"/>
<evidence type="ECO:0000313" key="4">
    <source>
        <dbReference type="Proteomes" id="UP000007800"/>
    </source>
</evidence>